<accession>A0A1T4MFG8</accession>
<keyword evidence="3" id="KW-0328">Glycosyltransferase</keyword>
<feature type="transmembrane region" description="Helical" evidence="1">
    <location>
        <begin position="228"/>
        <end position="253"/>
    </location>
</feature>
<dbReference type="Gene3D" id="3.90.550.10">
    <property type="entry name" value="Spore Coat Polysaccharide Biosynthesis Protein SpsA, Chain A"/>
    <property type="match status" value="1"/>
</dbReference>
<proteinExistence type="predicted"/>
<keyword evidence="1" id="KW-1133">Transmembrane helix</keyword>
<evidence type="ECO:0000256" key="1">
    <source>
        <dbReference type="SAM" id="Phobius"/>
    </source>
</evidence>
<evidence type="ECO:0000313" key="4">
    <source>
        <dbReference type="Proteomes" id="UP000190423"/>
    </source>
</evidence>
<protein>
    <submittedName>
        <fullName evidence="3">Dolichol-phosphate mannosyltransferase</fullName>
    </submittedName>
</protein>
<evidence type="ECO:0000259" key="2">
    <source>
        <dbReference type="Pfam" id="PF00535"/>
    </source>
</evidence>
<organism evidence="3 4">
    <name type="scientific">Treponema porcinum</name>
    <dbReference type="NCBI Taxonomy" id="261392"/>
    <lineage>
        <taxon>Bacteria</taxon>
        <taxon>Pseudomonadati</taxon>
        <taxon>Spirochaetota</taxon>
        <taxon>Spirochaetia</taxon>
        <taxon>Spirochaetales</taxon>
        <taxon>Treponemataceae</taxon>
        <taxon>Treponema</taxon>
    </lineage>
</organism>
<dbReference type="OrthoDB" id="9807778at2"/>
<dbReference type="STRING" id="261392.SAMN02745149_01970"/>
<dbReference type="SUPFAM" id="SSF53448">
    <property type="entry name" value="Nucleotide-diphospho-sugar transferases"/>
    <property type="match status" value="1"/>
</dbReference>
<dbReference type="Pfam" id="PF00535">
    <property type="entry name" value="Glycos_transf_2"/>
    <property type="match status" value="1"/>
</dbReference>
<dbReference type="InterPro" id="IPR001173">
    <property type="entry name" value="Glyco_trans_2-like"/>
</dbReference>
<reference evidence="3 4" key="1">
    <citation type="submission" date="2017-02" db="EMBL/GenBank/DDBJ databases">
        <authorList>
            <person name="Peterson S.W."/>
        </authorList>
    </citation>
    <scope>NUCLEOTIDE SEQUENCE [LARGE SCALE GENOMIC DNA]</scope>
    <source>
        <strain evidence="3 4">ATCC BAA-908</strain>
    </source>
</reference>
<dbReference type="GO" id="GO:0005886">
    <property type="term" value="C:plasma membrane"/>
    <property type="evidence" value="ECO:0007669"/>
    <property type="project" value="TreeGrafter"/>
</dbReference>
<dbReference type="PANTHER" id="PTHR48090:SF8">
    <property type="entry name" value="GLYCOSYLTRANSFERASE CSBB-RELATED"/>
    <property type="match status" value="1"/>
</dbReference>
<dbReference type="CDD" id="cd04187">
    <property type="entry name" value="DPM1_like_bac"/>
    <property type="match status" value="1"/>
</dbReference>
<dbReference type="InterPro" id="IPR050256">
    <property type="entry name" value="Glycosyltransferase_2"/>
</dbReference>
<dbReference type="InterPro" id="IPR029044">
    <property type="entry name" value="Nucleotide-diphossugar_trans"/>
</dbReference>
<dbReference type="Proteomes" id="UP000190423">
    <property type="component" value="Unassembled WGS sequence"/>
</dbReference>
<dbReference type="EMBL" id="FUWG01000015">
    <property type="protein sequence ID" value="SJZ65621.1"/>
    <property type="molecule type" value="Genomic_DNA"/>
</dbReference>
<keyword evidence="1" id="KW-0472">Membrane</keyword>
<keyword evidence="1" id="KW-0812">Transmembrane</keyword>
<evidence type="ECO:0000313" key="3">
    <source>
        <dbReference type="EMBL" id="SJZ65621.1"/>
    </source>
</evidence>
<dbReference type="GO" id="GO:0016757">
    <property type="term" value="F:glycosyltransferase activity"/>
    <property type="evidence" value="ECO:0007669"/>
    <property type="project" value="UniProtKB-KW"/>
</dbReference>
<keyword evidence="3" id="KW-0808">Transferase</keyword>
<feature type="transmembrane region" description="Helical" evidence="1">
    <location>
        <begin position="265"/>
        <end position="288"/>
    </location>
</feature>
<name>A0A1T4MFG8_TREPO</name>
<feature type="domain" description="Glycosyltransferase 2-like" evidence="2">
    <location>
        <begin position="5"/>
        <end position="127"/>
    </location>
</feature>
<dbReference type="GeneID" id="78317246"/>
<dbReference type="AlphaFoldDB" id="A0A1T4MFG8"/>
<gene>
    <name evidence="3" type="ORF">SAMN02745149_01970</name>
</gene>
<dbReference type="PANTHER" id="PTHR48090">
    <property type="entry name" value="UNDECAPRENYL-PHOSPHATE 4-DEOXY-4-FORMAMIDO-L-ARABINOSE TRANSFERASE-RELATED"/>
    <property type="match status" value="1"/>
</dbReference>
<keyword evidence="4" id="KW-1185">Reference proteome</keyword>
<dbReference type="RefSeq" id="WP_078933863.1">
    <property type="nucleotide sequence ID" value="NZ_FUWG01000015.1"/>
</dbReference>
<sequence length="307" mass="34579">MDRISLIVPCFNEEANIEPFYNAVLDVFKNTSNETDFELMFVNDGSKDNTLQKIKALHEKDNRVKCVSFSRNFGKEAALFAGIRNVTGNCAVLLDADLQHPPATIIEMYKKWKEGFEVVEGIKTERGKESLFHKAFTKIFYNLISRSVGLDMRNSSDYKLLDKKVITELANLKERNTFFRALSFWCGFKKTTVYYEVAERVNGTSKWSTKALIKYAVKNVICFSYAPLHIVTVIGCIFVFIGFIVAVDAIISFFTGKAADGFPTLLGIILLGFGGIMVSLGIIGVYIAQIYDEVKGRPQYIIGEKIE</sequence>